<dbReference type="STRING" id="1457154.CAPSK01_001143"/>
<evidence type="ECO:0000256" key="3">
    <source>
        <dbReference type="ARBA" id="ARBA00022989"/>
    </source>
</evidence>
<dbReference type="Proteomes" id="UP000019812">
    <property type="component" value="Unassembled WGS sequence"/>
</dbReference>
<dbReference type="Pfam" id="PF04172">
    <property type="entry name" value="LrgB"/>
    <property type="match status" value="1"/>
</dbReference>
<evidence type="ECO:0000256" key="5">
    <source>
        <dbReference type="SAM" id="MobiDB-lite"/>
    </source>
</evidence>
<comment type="caution">
    <text evidence="7">The sequence shown here is derived from an EMBL/GenBank/DDBJ whole genome shotgun (WGS) entry which is preliminary data.</text>
</comment>
<accession>A0A084Y2L0</accession>
<protein>
    <submittedName>
        <fullName evidence="7">Inner membrane protein YohK</fullName>
    </submittedName>
</protein>
<dbReference type="PANTHER" id="PTHR30249:SF0">
    <property type="entry name" value="PLASTIDAL GLYCOLATE_GLYCERATE TRANSLOCATOR 1, CHLOROPLASTIC"/>
    <property type="match status" value="1"/>
</dbReference>
<organism evidence="7 8">
    <name type="scientific">Candidatus Accumulibacter vicinus</name>
    <dbReference type="NCBI Taxonomy" id="2954382"/>
    <lineage>
        <taxon>Bacteria</taxon>
        <taxon>Pseudomonadati</taxon>
        <taxon>Pseudomonadota</taxon>
        <taxon>Betaproteobacteria</taxon>
        <taxon>Candidatus Accumulibacter</taxon>
    </lineage>
</organism>
<evidence type="ECO:0000313" key="8">
    <source>
        <dbReference type="Proteomes" id="UP000019812"/>
    </source>
</evidence>
<gene>
    <name evidence="7" type="primary">yohK</name>
    <name evidence="7" type="ORF">CAPSK01_001143</name>
</gene>
<keyword evidence="4 6" id="KW-0472">Membrane</keyword>
<evidence type="ECO:0000313" key="7">
    <source>
        <dbReference type="EMBL" id="KFB68954.1"/>
    </source>
</evidence>
<feature type="transmembrane region" description="Helical" evidence="6">
    <location>
        <begin position="116"/>
        <end position="132"/>
    </location>
</feature>
<keyword evidence="3 6" id="KW-1133">Transmembrane helix</keyword>
<sequence length="246" mass="26517">MSDVSGSRKKLGMPDNLAIPLYAQRGRLKRLALPLLVALLVGSLTAALSAVAIGSLFGASRVTLLSLAPIAMGVAERIGGLPSLTAVLVIITGIVGAIGARYVYRVLHIEDDAVRGFAMGIAAHGIGTARAFQENEQTEAFAALAMGLNGLMTALLLPLVTPWLLNWSQRQATASRPEGYYFSRPAAAGRHRSGNLPHRQRRRHRPGQGPGFSVRSARRRRRSDPLRWLGRTSLRFLTATRPQSGR</sequence>
<comment type="subcellular location">
    <subcellularLocation>
        <location evidence="1">Membrane</location>
        <topology evidence="1">Multi-pass membrane protein</topology>
    </subcellularLocation>
</comment>
<dbReference type="AlphaFoldDB" id="A0A084Y2L0"/>
<name>A0A084Y2L0_9PROT</name>
<reference evidence="7 8" key="1">
    <citation type="submission" date="2014-07" db="EMBL/GenBank/DDBJ databases">
        <title>Expanding our view of genomic diversity in Candidatus Accumulibacter clades.</title>
        <authorList>
            <person name="Skennerton C.T."/>
            <person name="Barr J.J."/>
            <person name="Slater F.R."/>
            <person name="Bond P.L."/>
            <person name="Tyson G.W."/>
        </authorList>
    </citation>
    <scope>NUCLEOTIDE SEQUENCE [LARGE SCALE GENOMIC DNA]</scope>
    <source>
        <strain evidence="8">SK-01</strain>
    </source>
</reference>
<dbReference type="GO" id="GO:0016020">
    <property type="term" value="C:membrane"/>
    <property type="evidence" value="ECO:0007669"/>
    <property type="project" value="UniProtKB-SubCell"/>
</dbReference>
<evidence type="ECO:0000256" key="4">
    <source>
        <dbReference type="ARBA" id="ARBA00023136"/>
    </source>
</evidence>
<dbReference type="EMBL" id="JDSS02000018">
    <property type="protein sequence ID" value="KFB68954.1"/>
    <property type="molecule type" value="Genomic_DNA"/>
</dbReference>
<feature type="region of interest" description="Disordered" evidence="5">
    <location>
        <begin position="187"/>
        <end position="221"/>
    </location>
</feature>
<evidence type="ECO:0000256" key="1">
    <source>
        <dbReference type="ARBA" id="ARBA00004141"/>
    </source>
</evidence>
<dbReference type="InterPro" id="IPR007300">
    <property type="entry name" value="CidB/LrgB"/>
</dbReference>
<evidence type="ECO:0000256" key="6">
    <source>
        <dbReference type="SAM" id="Phobius"/>
    </source>
</evidence>
<keyword evidence="2 6" id="KW-0812">Transmembrane</keyword>
<feature type="transmembrane region" description="Helical" evidence="6">
    <location>
        <begin position="78"/>
        <end position="104"/>
    </location>
</feature>
<dbReference type="PANTHER" id="PTHR30249">
    <property type="entry name" value="PUTATIVE SEROTONIN TRANSPORTER"/>
    <property type="match status" value="1"/>
</dbReference>
<proteinExistence type="predicted"/>
<feature type="compositionally biased region" description="Basic residues" evidence="5">
    <location>
        <begin position="189"/>
        <end position="206"/>
    </location>
</feature>
<evidence type="ECO:0000256" key="2">
    <source>
        <dbReference type="ARBA" id="ARBA00022692"/>
    </source>
</evidence>
<feature type="transmembrane region" description="Helical" evidence="6">
    <location>
        <begin position="31"/>
        <end position="58"/>
    </location>
</feature>
<feature type="transmembrane region" description="Helical" evidence="6">
    <location>
        <begin position="144"/>
        <end position="165"/>
    </location>
</feature>